<comment type="pathway">
    <text evidence="1">Carbohydrate degradation; glycolysis; D-glyceraldehyde 3-phosphate and glycerone phosphate from D-glucose: step 1/4.</text>
</comment>
<dbReference type="GO" id="GO:0004340">
    <property type="term" value="F:glucokinase activity"/>
    <property type="evidence" value="ECO:0007669"/>
    <property type="project" value="TreeGrafter"/>
</dbReference>
<dbReference type="InterPro" id="IPR022673">
    <property type="entry name" value="Hexokinase_C"/>
</dbReference>
<dbReference type="FunFam" id="3.30.420.40:FF:000805">
    <property type="entry name" value="Hexokinase-2"/>
    <property type="match status" value="1"/>
</dbReference>
<evidence type="ECO:0000256" key="6">
    <source>
        <dbReference type="ARBA" id="ARBA00022777"/>
    </source>
</evidence>
<dbReference type="AlphaFoldDB" id="A0AAN9BN53"/>
<protein>
    <recommendedName>
        <fullName evidence="12">Phosphotransferase</fullName>
        <ecNumber evidence="12">2.7.1.-</ecNumber>
    </recommendedName>
</protein>
<dbReference type="Pfam" id="PF03727">
    <property type="entry name" value="Hexokinase_2"/>
    <property type="match status" value="1"/>
</dbReference>
<evidence type="ECO:0000259" key="14">
    <source>
        <dbReference type="Pfam" id="PF03727"/>
    </source>
</evidence>
<proteinExistence type="inferred from homology"/>
<evidence type="ECO:0000256" key="2">
    <source>
        <dbReference type="ARBA" id="ARBA00005028"/>
    </source>
</evidence>
<reference evidence="15 16" key="1">
    <citation type="submission" date="2024-02" db="EMBL/GenBank/DDBJ databases">
        <title>Chromosome-scale genome assembly of the rough periwinkle Littorina saxatilis.</title>
        <authorList>
            <person name="De Jode A."/>
            <person name="Faria R."/>
            <person name="Formenti G."/>
            <person name="Sims Y."/>
            <person name="Smith T.P."/>
            <person name="Tracey A."/>
            <person name="Wood J.M.D."/>
            <person name="Zagrodzka Z.B."/>
            <person name="Johannesson K."/>
            <person name="Butlin R.K."/>
            <person name="Leder E.H."/>
        </authorList>
    </citation>
    <scope>NUCLEOTIDE SEQUENCE [LARGE SCALE GENOMIC DNA]</scope>
    <source>
        <strain evidence="15">Snail1</strain>
        <tissue evidence="15">Muscle</tissue>
    </source>
</reference>
<comment type="catalytic activity">
    <reaction evidence="9">
        <text>a D-hexose + ATP = a D-hexose 6-phosphate + ADP + H(+)</text>
        <dbReference type="Rhea" id="RHEA:22740"/>
        <dbReference type="ChEBI" id="CHEBI:4194"/>
        <dbReference type="ChEBI" id="CHEBI:15378"/>
        <dbReference type="ChEBI" id="CHEBI:30616"/>
        <dbReference type="ChEBI" id="CHEBI:229467"/>
        <dbReference type="ChEBI" id="CHEBI:456216"/>
        <dbReference type="EC" id="2.7.1.1"/>
    </reaction>
    <physiologicalReaction direction="left-to-right" evidence="9">
        <dbReference type="Rhea" id="RHEA:22741"/>
    </physiologicalReaction>
</comment>
<dbReference type="InterPro" id="IPR001312">
    <property type="entry name" value="Hexokinase"/>
</dbReference>
<dbReference type="Gene3D" id="3.30.420.40">
    <property type="match status" value="1"/>
</dbReference>
<evidence type="ECO:0000256" key="8">
    <source>
        <dbReference type="ARBA" id="ARBA00023152"/>
    </source>
</evidence>
<dbReference type="EC" id="2.7.1.-" evidence="12"/>
<sequence length="477" mass="52285">MEPITEDWKGGQFCKNIEPSKKKKLAKVLSELVLTADDIERIIAVFTQQMDMANSAKPDIRSKSDHLMENTHIRQLMDGTENGEYLGLDLGGTNYRVVLAKFKNGVADITIQNYVIPEHVLSGPSSGAFDFIADGIRQFFEKYNMKGRTKKIPLGFTFSFPSRQKTLKSQTLVTWTKSFKCPDGPGLDPVQLLEEALQRNAPDVPVEVVVVMSDTTSTLMAGNYVDKKARIGLILGTGCNAAFVENLDNIERWSGDRKDPQHVIVNVEWGATGDKGCLDFCRTKYEKQLDQLSNHPKSFTFEKSVGGLYLGELVRLMLVELAKEGLVFGGYLPPSLQPPWSLTATQITQIESDKGDDSSNTVSALKELGVSDPDADDVAVVREVAEMVCRRGAYVVSCGLAALVKRMGLAAVTVAIDGSVYERHPKFHGYMMEILGDSRFDSNTQIELILVKDGSGQGGAFAAASALRQLAAGIRCQ</sequence>
<keyword evidence="5 12" id="KW-0547">Nucleotide-binding</keyword>
<dbReference type="PANTHER" id="PTHR19443">
    <property type="entry name" value="HEXOKINASE"/>
    <property type="match status" value="1"/>
</dbReference>
<evidence type="ECO:0000256" key="1">
    <source>
        <dbReference type="ARBA" id="ARBA00004888"/>
    </source>
</evidence>
<evidence type="ECO:0000256" key="3">
    <source>
        <dbReference type="ARBA" id="ARBA00009225"/>
    </source>
</evidence>
<accession>A0AAN9BN53</accession>
<evidence type="ECO:0000313" key="16">
    <source>
        <dbReference type="Proteomes" id="UP001374579"/>
    </source>
</evidence>
<feature type="domain" description="Hexokinase N-terminal" evidence="13">
    <location>
        <begin position="25"/>
        <end position="224"/>
    </location>
</feature>
<comment type="pathway">
    <text evidence="2">Carbohydrate metabolism; hexose metabolism.</text>
</comment>
<keyword evidence="16" id="KW-1185">Reference proteome</keyword>
<dbReference type="InterPro" id="IPR043129">
    <property type="entry name" value="ATPase_NBD"/>
</dbReference>
<dbReference type="GO" id="GO:0006096">
    <property type="term" value="P:glycolytic process"/>
    <property type="evidence" value="ECO:0007669"/>
    <property type="project" value="UniProtKB-KW"/>
</dbReference>
<dbReference type="Proteomes" id="UP001374579">
    <property type="component" value="Unassembled WGS sequence"/>
</dbReference>
<dbReference type="GO" id="GO:0005524">
    <property type="term" value="F:ATP binding"/>
    <property type="evidence" value="ECO:0007669"/>
    <property type="project" value="UniProtKB-UniRule"/>
</dbReference>
<comment type="caution">
    <text evidence="15">The sequence shown here is derived from an EMBL/GenBank/DDBJ whole genome shotgun (WGS) entry which is preliminary data.</text>
</comment>
<evidence type="ECO:0000256" key="9">
    <source>
        <dbReference type="ARBA" id="ARBA00044613"/>
    </source>
</evidence>
<dbReference type="EMBL" id="JBAMIC010000004">
    <property type="protein sequence ID" value="KAK7108300.1"/>
    <property type="molecule type" value="Genomic_DNA"/>
</dbReference>
<dbReference type="Pfam" id="PF00349">
    <property type="entry name" value="Hexokinase_1"/>
    <property type="match status" value="1"/>
</dbReference>
<evidence type="ECO:0000256" key="7">
    <source>
        <dbReference type="ARBA" id="ARBA00022840"/>
    </source>
</evidence>
<dbReference type="PROSITE" id="PS51748">
    <property type="entry name" value="HEXOKINASE_2"/>
    <property type="match status" value="1"/>
</dbReference>
<evidence type="ECO:0000256" key="5">
    <source>
        <dbReference type="ARBA" id="ARBA00022741"/>
    </source>
</evidence>
<dbReference type="PRINTS" id="PR00475">
    <property type="entry name" value="HEXOKINASE"/>
</dbReference>
<dbReference type="GO" id="GO:0005829">
    <property type="term" value="C:cytosol"/>
    <property type="evidence" value="ECO:0007669"/>
    <property type="project" value="TreeGrafter"/>
</dbReference>
<evidence type="ECO:0000256" key="4">
    <source>
        <dbReference type="ARBA" id="ARBA00022679"/>
    </source>
</evidence>
<dbReference type="InterPro" id="IPR022672">
    <property type="entry name" value="Hexokinase_N"/>
</dbReference>
<evidence type="ECO:0000256" key="11">
    <source>
        <dbReference type="ARBA" id="ARBA00048160"/>
    </source>
</evidence>
<dbReference type="PANTHER" id="PTHR19443:SF54">
    <property type="entry name" value="PHOSPHOTRANSFERASE"/>
    <property type="match status" value="1"/>
</dbReference>
<keyword evidence="7 12" id="KW-0067">ATP-binding</keyword>
<comment type="similarity">
    <text evidence="3 12">Belongs to the hexokinase family.</text>
</comment>
<dbReference type="GO" id="GO:0006006">
    <property type="term" value="P:glucose metabolic process"/>
    <property type="evidence" value="ECO:0007669"/>
    <property type="project" value="UniProtKB-ARBA"/>
</dbReference>
<dbReference type="GO" id="GO:0005536">
    <property type="term" value="F:D-glucose binding"/>
    <property type="evidence" value="ECO:0007669"/>
    <property type="project" value="InterPro"/>
</dbReference>
<evidence type="ECO:0000256" key="10">
    <source>
        <dbReference type="ARBA" id="ARBA00047905"/>
    </source>
</evidence>
<name>A0AAN9BN53_9CAEN</name>
<keyword evidence="8 12" id="KW-0324">Glycolysis</keyword>
<comment type="catalytic activity">
    <reaction evidence="11">
        <text>D-glucose + ATP = D-glucose 6-phosphate + ADP + H(+)</text>
        <dbReference type="Rhea" id="RHEA:17825"/>
        <dbReference type="ChEBI" id="CHEBI:4167"/>
        <dbReference type="ChEBI" id="CHEBI:15378"/>
        <dbReference type="ChEBI" id="CHEBI:30616"/>
        <dbReference type="ChEBI" id="CHEBI:61548"/>
        <dbReference type="ChEBI" id="CHEBI:456216"/>
        <dbReference type="EC" id="2.7.1.1"/>
    </reaction>
    <physiologicalReaction direction="left-to-right" evidence="11">
        <dbReference type="Rhea" id="RHEA:17826"/>
    </physiologicalReaction>
</comment>
<keyword evidence="6 12" id="KW-0418">Kinase</keyword>
<dbReference type="GO" id="GO:0001678">
    <property type="term" value="P:intracellular glucose homeostasis"/>
    <property type="evidence" value="ECO:0007669"/>
    <property type="project" value="InterPro"/>
</dbReference>
<comment type="catalytic activity">
    <reaction evidence="10">
        <text>D-fructose + ATP = D-fructose 6-phosphate + ADP + H(+)</text>
        <dbReference type="Rhea" id="RHEA:16125"/>
        <dbReference type="ChEBI" id="CHEBI:15378"/>
        <dbReference type="ChEBI" id="CHEBI:30616"/>
        <dbReference type="ChEBI" id="CHEBI:37721"/>
        <dbReference type="ChEBI" id="CHEBI:61527"/>
        <dbReference type="ChEBI" id="CHEBI:456216"/>
        <dbReference type="EC" id="2.7.1.1"/>
    </reaction>
    <physiologicalReaction direction="left-to-right" evidence="10">
        <dbReference type="Rhea" id="RHEA:16126"/>
    </physiologicalReaction>
</comment>
<dbReference type="SUPFAM" id="SSF53067">
    <property type="entry name" value="Actin-like ATPase domain"/>
    <property type="match status" value="2"/>
</dbReference>
<keyword evidence="4 12" id="KW-0808">Transferase</keyword>
<dbReference type="GO" id="GO:0005739">
    <property type="term" value="C:mitochondrion"/>
    <property type="evidence" value="ECO:0007669"/>
    <property type="project" value="TreeGrafter"/>
</dbReference>
<dbReference type="Gene3D" id="3.40.367.20">
    <property type="match status" value="1"/>
</dbReference>
<gene>
    <name evidence="15" type="ORF">V1264_016057</name>
</gene>
<feature type="domain" description="Hexokinase C-terminal" evidence="14">
    <location>
        <begin position="230"/>
        <end position="464"/>
    </location>
</feature>
<evidence type="ECO:0000313" key="15">
    <source>
        <dbReference type="EMBL" id="KAK7108300.1"/>
    </source>
</evidence>
<evidence type="ECO:0000259" key="13">
    <source>
        <dbReference type="Pfam" id="PF00349"/>
    </source>
</evidence>
<organism evidence="15 16">
    <name type="scientific">Littorina saxatilis</name>
    <dbReference type="NCBI Taxonomy" id="31220"/>
    <lineage>
        <taxon>Eukaryota</taxon>
        <taxon>Metazoa</taxon>
        <taxon>Spiralia</taxon>
        <taxon>Lophotrochozoa</taxon>
        <taxon>Mollusca</taxon>
        <taxon>Gastropoda</taxon>
        <taxon>Caenogastropoda</taxon>
        <taxon>Littorinimorpha</taxon>
        <taxon>Littorinoidea</taxon>
        <taxon>Littorinidae</taxon>
        <taxon>Littorina</taxon>
    </lineage>
</organism>
<evidence type="ECO:0000256" key="12">
    <source>
        <dbReference type="RuleBase" id="RU362007"/>
    </source>
</evidence>
<dbReference type="GO" id="GO:0008865">
    <property type="term" value="F:fructokinase activity"/>
    <property type="evidence" value="ECO:0007669"/>
    <property type="project" value="TreeGrafter"/>
</dbReference>